<reference evidence="2" key="1">
    <citation type="submission" date="2020-10" db="EMBL/GenBank/DDBJ databases">
        <title>Taxonomic study of unclassified bacteria belonging to the class Ktedonobacteria.</title>
        <authorList>
            <person name="Yabe S."/>
            <person name="Wang C.M."/>
            <person name="Zheng Y."/>
            <person name="Sakai Y."/>
            <person name="Cavaletti L."/>
            <person name="Monciardini P."/>
            <person name="Donadio S."/>
        </authorList>
    </citation>
    <scope>NUCLEOTIDE SEQUENCE</scope>
    <source>
        <strain evidence="2">SOSP1-1</strain>
    </source>
</reference>
<proteinExistence type="predicted"/>
<dbReference type="RefSeq" id="WP_220196679.1">
    <property type="nucleotide sequence ID" value="NZ_BNJF01000003.1"/>
</dbReference>
<accession>A0A8J3I7S1</accession>
<gene>
    <name evidence="2" type="ORF">KSX_55360</name>
</gene>
<dbReference type="Proteomes" id="UP000612362">
    <property type="component" value="Unassembled WGS sequence"/>
</dbReference>
<dbReference type="EMBL" id="BNJF01000003">
    <property type="protein sequence ID" value="GHO47373.1"/>
    <property type="molecule type" value="Genomic_DNA"/>
</dbReference>
<organism evidence="2 3">
    <name type="scientific">Ktedonospora formicarum</name>
    <dbReference type="NCBI Taxonomy" id="2778364"/>
    <lineage>
        <taxon>Bacteria</taxon>
        <taxon>Bacillati</taxon>
        <taxon>Chloroflexota</taxon>
        <taxon>Ktedonobacteria</taxon>
        <taxon>Ktedonobacterales</taxon>
        <taxon>Ktedonobacteraceae</taxon>
        <taxon>Ktedonospora</taxon>
    </lineage>
</organism>
<evidence type="ECO:0000313" key="2">
    <source>
        <dbReference type="EMBL" id="GHO47373.1"/>
    </source>
</evidence>
<name>A0A8J3I7S1_9CHLR</name>
<feature type="compositionally biased region" description="Basic and acidic residues" evidence="1">
    <location>
        <begin position="71"/>
        <end position="95"/>
    </location>
</feature>
<sequence>MVLPLPENIHARREAATLFTERYEVIATIEIRGQVPLQDSAIRLFPDGVTWNRLGAILDQIGLGNGTEMPEDAHTQESTGEGRQRRQYMDRVRKQ</sequence>
<dbReference type="AlphaFoldDB" id="A0A8J3I7S1"/>
<keyword evidence="3" id="KW-1185">Reference proteome</keyword>
<evidence type="ECO:0000313" key="3">
    <source>
        <dbReference type="Proteomes" id="UP000612362"/>
    </source>
</evidence>
<evidence type="ECO:0000256" key="1">
    <source>
        <dbReference type="SAM" id="MobiDB-lite"/>
    </source>
</evidence>
<protein>
    <submittedName>
        <fullName evidence="2">Uncharacterized protein</fullName>
    </submittedName>
</protein>
<feature type="region of interest" description="Disordered" evidence="1">
    <location>
        <begin position="64"/>
        <end position="95"/>
    </location>
</feature>
<comment type="caution">
    <text evidence="2">The sequence shown here is derived from an EMBL/GenBank/DDBJ whole genome shotgun (WGS) entry which is preliminary data.</text>
</comment>